<evidence type="ECO:0000313" key="2">
    <source>
        <dbReference type="Proteomes" id="UP000290092"/>
    </source>
</evidence>
<sequence length="138" mass="15803">MLFESDVISSVCDFLKNYDFEIVQQLNENQKGDDIIAINKNFKIYIEAKGETSSKKTSNRFGKEFNTSQKKVHVSQALYRAIKMKEENNSLSGIALPETNAHKSLIEPIKKTLNEIGIEVFWVDSYGTVRVENFSKIF</sequence>
<dbReference type="RefSeq" id="WP_114842014.1">
    <property type="nucleotide sequence ID" value="NZ_CP031219.1"/>
</dbReference>
<name>A0AAX2AH01_9BACT</name>
<dbReference type="EMBL" id="NXID01000052">
    <property type="protein sequence ID" value="RXK14771.1"/>
    <property type="molecule type" value="Genomic_DNA"/>
</dbReference>
<organism evidence="1 2">
    <name type="scientific">Malaciobacter mytili LMG 24559</name>
    <dbReference type="NCBI Taxonomy" id="1032238"/>
    <lineage>
        <taxon>Bacteria</taxon>
        <taxon>Pseudomonadati</taxon>
        <taxon>Campylobacterota</taxon>
        <taxon>Epsilonproteobacteria</taxon>
        <taxon>Campylobacterales</taxon>
        <taxon>Arcobacteraceae</taxon>
        <taxon>Malaciobacter</taxon>
    </lineage>
</organism>
<dbReference type="KEGG" id="amyt:AMYT_1589"/>
<comment type="caution">
    <text evidence="1">The sequence shown here is derived from an EMBL/GenBank/DDBJ whole genome shotgun (WGS) entry which is preliminary data.</text>
</comment>
<keyword evidence="2" id="KW-1185">Reference proteome</keyword>
<reference evidence="1 2" key="1">
    <citation type="submission" date="2017-09" db="EMBL/GenBank/DDBJ databases">
        <title>Genomics of the genus Arcobacter.</title>
        <authorList>
            <person name="Perez-Cataluna A."/>
            <person name="Figueras M.J."/>
            <person name="Salas-Masso N."/>
        </authorList>
    </citation>
    <scope>NUCLEOTIDE SEQUENCE [LARGE SCALE GENOMIC DNA]</scope>
    <source>
        <strain evidence="1 2">CECT 7386</strain>
    </source>
</reference>
<dbReference type="AlphaFoldDB" id="A0AAX2AH01"/>
<evidence type="ECO:0008006" key="3">
    <source>
        <dbReference type="Google" id="ProtNLM"/>
    </source>
</evidence>
<accession>A0AAX2AH01</accession>
<proteinExistence type="predicted"/>
<gene>
    <name evidence="1" type="ORF">CP985_11940</name>
</gene>
<protein>
    <recommendedName>
        <fullName evidence="3">Restriction endonuclease type IV Mrr domain-containing protein</fullName>
    </recommendedName>
</protein>
<evidence type="ECO:0000313" key="1">
    <source>
        <dbReference type="EMBL" id="RXK14771.1"/>
    </source>
</evidence>
<dbReference type="Proteomes" id="UP000290092">
    <property type="component" value="Unassembled WGS sequence"/>
</dbReference>